<evidence type="ECO:0000256" key="4">
    <source>
        <dbReference type="ARBA" id="ARBA00022679"/>
    </source>
</evidence>
<evidence type="ECO:0000256" key="8">
    <source>
        <dbReference type="ARBA" id="ARBA00047559"/>
    </source>
</evidence>
<feature type="non-terminal residue" evidence="14">
    <location>
        <position position="1"/>
    </location>
</feature>
<dbReference type="InterPro" id="IPR017441">
    <property type="entry name" value="Protein_kinase_ATP_BS"/>
</dbReference>
<dbReference type="SUPFAM" id="SSF56112">
    <property type="entry name" value="Protein kinase-like (PK-like)"/>
    <property type="match status" value="1"/>
</dbReference>
<comment type="similarity">
    <text evidence="1">Belongs to the protein kinase superfamily. STE Ser/Thr protein kinase family. MAP kinase kinase kinase subfamily.</text>
</comment>
<keyword evidence="4" id="KW-0808">Transferase</keyword>
<organism evidence="14 15">
    <name type="scientific">Eragrostis curvula</name>
    <name type="common">weeping love grass</name>
    <dbReference type="NCBI Taxonomy" id="38414"/>
    <lineage>
        <taxon>Eukaryota</taxon>
        <taxon>Viridiplantae</taxon>
        <taxon>Streptophyta</taxon>
        <taxon>Embryophyta</taxon>
        <taxon>Tracheophyta</taxon>
        <taxon>Spermatophyta</taxon>
        <taxon>Magnoliopsida</taxon>
        <taxon>Liliopsida</taxon>
        <taxon>Poales</taxon>
        <taxon>Poaceae</taxon>
        <taxon>PACMAD clade</taxon>
        <taxon>Chloridoideae</taxon>
        <taxon>Eragrostideae</taxon>
        <taxon>Eragrostidinae</taxon>
        <taxon>Eragrostis</taxon>
    </lineage>
</organism>
<dbReference type="InterPro" id="IPR008271">
    <property type="entry name" value="Ser/Thr_kinase_AS"/>
</dbReference>
<dbReference type="EMBL" id="RWGY01000396">
    <property type="protein sequence ID" value="TVU01728.1"/>
    <property type="molecule type" value="Genomic_DNA"/>
</dbReference>
<dbReference type="Proteomes" id="UP000324897">
    <property type="component" value="Unassembled WGS sequence"/>
</dbReference>
<dbReference type="PANTHER" id="PTHR48016:SF29">
    <property type="entry name" value="MITOGEN-ACTIVATED PROTEIN KINASE KINASE KINASE 1-RELATED"/>
    <property type="match status" value="1"/>
</dbReference>
<evidence type="ECO:0000256" key="7">
    <source>
        <dbReference type="ARBA" id="ARBA00022840"/>
    </source>
</evidence>
<dbReference type="PROSITE" id="PS00108">
    <property type="entry name" value="PROTEIN_KINASE_ST"/>
    <property type="match status" value="1"/>
</dbReference>
<keyword evidence="15" id="KW-1185">Reference proteome</keyword>
<dbReference type="InterPro" id="IPR011009">
    <property type="entry name" value="Kinase-like_dom_sf"/>
</dbReference>
<keyword evidence="3 11" id="KW-0723">Serine/threonine-protein kinase</keyword>
<evidence type="ECO:0000256" key="1">
    <source>
        <dbReference type="ARBA" id="ARBA00006529"/>
    </source>
</evidence>
<keyword evidence="5 10" id="KW-0547">Nucleotide-binding</keyword>
<dbReference type="PROSITE" id="PS00107">
    <property type="entry name" value="PROTEIN_KINASE_ATP"/>
    <property type="match status" value="1"/>
</dbReference>
<proteinExistence type="inferred from homology"/>
<evidence type="ECO:0000256" key="3">
    <source>
        <dbReference type="ARBA" id="ARBA00022527"/>
    </source>
</evidence>
<accession>A0A5J9SS01</accession>
<dbReference type="Gene3D" id="1.10.510.10">
    <property type="entry name" value="Transferase(Phosphotransferase) domain 1"/>
    <property type="match status" value="1"/>
</dbReference>
<keyword evidence="7 10" id="KW-0067">ATP-binding</keyword>
<feature type="binding site" evidence="10">
    <location>
        <position position="125"/>
    </location>
    <ligand>
        <name>ATP</name>
        <dbReference type="ChEBI" id="CHEBI:30616"/>
    </ligand>
</feature>
<evidence type="ECO:0000256" key="12">
    <source>
        <dbReference type="SAM" id="MobiDB-lite"/>
    </source>
</evidence>
<feature type="domain" description="Protein kinase" evidence="13">
    <location>
        <begin position="97"/>
        <end position="349"/>
    </location>
</feature>
<evidence type="ECO:0000256" key="10">
    <source>
        <dbReference type="PROSITE-ProRule" id="PRU10141"/>
    </source>
</evidence>
<dbReference type="InterPro" id="IPR050538">
    <property type="entry name" value="MAP_kinase_kinase_kinase"/>
</dbReference>
<dbReference type="SMART" id="SM00220">
    <property type="entry name" value="S_TKc"/>
    <property type="match status" value="1"/>
</dbReference>
<dbReference type="EC" id="2.7.11.25" evidence="2"/>
<dbReference type="AlphaFoldDB" id="A0A5J9SS01"/>
<evidence type="ECO:0000313" key="14">
    <source>
        <dbReference type="EMBL" id="TVU01728.1"/>
    </source>
</evidence>
<dbReference type="InterPro" id="IPR000719">
    <property type="entry name" value="Prot_kinase_dom"/>
</dbReference>
<evidence type="ECO:0000256" key="11">
    <source>
        <dbReference type="RuleBase" id="RU000304"/>
    </source>
</evidence>
<feature type="region of interest" description="Disordered" evidence="12">
    <location>
        <begin position="1"/>
        <end position="49"/>
    </location>
</feature>
<evidence type="ECO:0000256" key="5">
    <source>
        <dbReference type="ARBA" id="ARBA00022741"/>
    </source>
</evidence>
<comment type="catalytic activity">
    <reaction evidence="8">
        <text>L-threonyl-[protein] + ATP = O-phospho-L-threonyl-[protein] + ADP + H(+)</text>
        <dbReference type="Rhea" id="RHEA:46608"/>
        <dbReference type="Rhea" id="RHEA-COMP:11060"/>
        <dbReference type="Rhea" id="RHEA-COMP:11605"/>
        <dbReference type="ChEBI" id="CHEBI:15378"/>
        <dbReference type="ChEBI" id="CHEBI:30013"/>
        <dbReference type="ChEBI" id="CHEBI:30616"/>
        <dbReference type="ChEBI" id="CHEBI:61977"/>
        <dbReference type="ChEBI" id="CHEBI:456216"/>
        <dbReference type="EC" id="2.7.11.25"/>
    </reaction>
</comment>
<dbReference type="GO" id="GO:0005737">
    <property type="term" value="C:cytoplasm"/>
    <property type="evidence" value="ECO:0007669"/>
    <property type="project" value="TreeGrafter"/>
</dbReference>
<dbReference type="PROSITE" id="PS50011">
    <property type="entry name" value="PROTEIN_KINASE_DOM"/>
    <property type="match status" value="1"/>
</dbReference>
<dbReference type="Gene3D" id="3.30.200.20">
    <property type="entry name" value="Phosphorylase Kinase, domain 1"/>
    <property type="match status" value="1"/>
</dbReference>
<comment type="caution">
    <text evidence="14">The sequence shown here is derived from an EMBL/GenBank/DDBJ whole genome shotgun (WGS) entry which is preliminary data.</text>
</comment>
<dbReference type="OrthoDB" id="633533at2759"/>
<gene>
    <name evidence="14" type="ORF">EJB05_52814</name>
</gene>
<evidence type="ECO:0000256" key="9">
    <source>
        <dbReference type="ARBA" id="ARBA00048329"/>
    </source>
</evidence>
<dbReference type="Gramene" id="TVU01728">
    <property type="protein sequence ID" value="TVU01728"/>
    <property type="gene ID" value="EJB05_52814"/>
</dbReference>
<dbReference type="PANTHER" id="PTHR48016">
    <property type="entry name" value="MAP KINASE KINASE KINASE SSK2-RELATED-RELATED"/>
    <property type="match status" value="1"/>
</dbReference>
<evidence type="ECO:0000313" key="15">
    <source>
        <dbReference type="Proteomes" id="UP000324897"/>
    </source>
</evidence>
<reference evidence="14 15" key="1">
    <citation type="journal article" date="2019" name="Sci. Rep.">
        <title>A high-quality genome of Eragrostis curvula grass provides insights into Poaceae evolution and supports new strategies to enhance forage quality.</title>
        <authorList>
            <person name="Carballo J."/>
            <person name="Santos B.A.C.M."/>
            <person name="Zappacosta D."/>
            <person name="Garbus I."/>
            <person name="Selva J.P."/>
            <person name="Gallo C.A."/>
            <person name="Diaz A."/>
            <person name="Albertini E."/>
            <person name="Caccamo M."/>
            <person name="Echenique V."/>
        </authorList>
    </citation>
    <scope>NUCLEOTIDE SEQUENCE [LARGE SCALE GENOMIC DNA]</scope>
    <source>
        <strain evidence="15">cv. Victoria</strain>
        <tissue evidence="14">Leaf</tissue>
    </source>
</reference>
<dbReference type="CDD" id="cd06606">
    <property type="entry name" value="STKc_MAPKKK"/>
    <property type="match status" value="1"/>
</dbReference>
<sequence>MHSTQKSRRTPQAPRLTRRNTIRQSAYVPPPFSPSSQQPDDVLHLSPTEESVLEEEDDLLIGTEEAGEVEEGGTSTALSAASSFSAATVVKRSITNWRKLEFVGAGSFGRVYKAVSEDGFVFAVKEASLIGPESYAKQSASQIEQEILLLSQLEHENIVQYFGAKKEETVLSIFLEFVSEGSLVSAYEKHQMEESTVSAYTRQILTGMAYLHHHNVVHRDIKCANMFLDHNGTVKVGDFGMAKQIKVWKQKRSCVGTVYWMAPEVIRENPYGRSADIWSLGCTVLEMLIQKPPYPDEDWVSVFYQIGRGQLPPIPSSLSPLARDFILKCLRINPDDRLSADELLAHPFVAPSDQG</sequence>
<keyword evidence="6" id="KW-0418">Kinase</keyword>
<evidence type="ECO:0000259" key="13">
    <source>
        <dbReference type="PROSITE" id="PS50011"/>
    </source>
</evidence>
<evidence type="ECO:0000256" key="6">
    <source>
        <dbReference type="ARBA" id="ARBA00022777"/>
    </source>
</evidence>
<comment type="catalytic activity">
    <reaction evidence="9">
        <text>L-seryl-[protein] + ATP = O-phospho-L-seryl-[protein] + ADP + H(+)</text>
        <dbReference type="Rhea" id="RHEA:17989"/>
        <dbReference type="Rhea" id="RHEA-COMP:9863"/>
        <dbReference type="Rhea" id="RHEA-COMP:11604"/>
        <dbReference type="ChEBI" id="CHEBI:15378"/>
        <dbReference type="ChEBI" id="CHEBI:29999"/>
        <dbReference type="ChEBI" id="CHEBI:30616"/>
        <dbReference type="ChEBI" id="CHEBI:83421"/>
        <dbReference type="ChEBI" id="CHEBI:456216"/>
        <dbReference type="EC" id="2.7.11.25"/>
    </reaction>
</comment>
<evidence type="ECO:0000256" key="2">
    <source>
        <dbReference type="ARBA" id="ARBA00012406"/>
    </source>
</evidence>
<dbReference type="GO" id="GO:0005524">
    <property type="term" value="F:ATP binding"/>
    <property type="evidence" value="ECO:0007669"/>
    <property type="project" value="UniProtKB-UniRule"/>
</dbReference>
<protein>
    <recommendedName>
        <fullName evidence="2">mitogen-activated protein kinase kinase kinase</fullName>
        <ecNumber evidence="2">2.7.11.25</ecNumber>
    </recommendedName>
</protein>
<name>A0A5J9SS01_9POAL</name>
<dbReference type="Pfam" id="PF00069">
    <property type="entry name" value="Pkinase"/>
    <property type="match status" value="1"/>
</dbReference>
<dbReference type="GO" id="GO:0004709">
    <property type="term" value="F:MAP kinase kinase kinase activity"/>
    <property type="evidence" value="ECO:0007669"/>
    <property type="project" value="UniProtKB-EC"/>
</dbReference>